<proteinExistence type="predicted"/>
<organism evidence="2 3">
    <name type="scientific">Thalassiosira oceanica</name>
    <name type="common">Marine diatom</name>
    <dbReference type="NCBI Taxonomy" id="159749"/>
    <lineage>
        <taxon>Eukaryota</taxon>
        <taxon>Sar</taxon>
        <taxon>Stramenopiles</taxon>
        <taxon>Ochrophyta</taxon>
        <taxon>Bacillariophyta</taxon>
        <taxon>Coscinodiscophyceae</taxon>
        <taxon>Thalassiosirophycidae</taxon>
        <taxon>Thalassiosirales</taxon>
        <taxon>Thalassiosiraceae</taxon>
        <taxon>Thalassiosira</taxon>
    </lineage>
</organism>
<feature type="compositionally biased region" description="Basic residues" evidence="1">
    <location>
        <begin position="131"/>
        <end position="143"/>
    </location>
</feature>
<accession>K0SL89</accession>
<feature type="region of interest" description="Disordered" evidence="1">
    <location>
        <begin position="1"/>
        <end position="30"/>
    </location>
</feature>
<evidence type="ECO:0000313" key="2">
    <source>
        <dbReference type="EMBL" id="EJK59217.1"/>
    </source>
</evidence>
<name>K0SL89_THAOC</name>
<feature type="region of interest" description="Disordered" evidence="1">
    <location>
        <begin position="114"/>
        <end position="143"/>
    </location>
</feature>
<evidence type="ECO:0000313" key="3">
    <source>
        <dbReference type="Proteomes" id="UP000266841"/>
    </source>
</evidence>
<dbReference type="AlphaFoldDB" id="K0SL89"/>
<feature type="region of interest" description="Disordered" evidence="1">
    <location>
        <begin position="263"/>
        <end position="302"/>
    </location>
</feature>
<sequence length="302" mass="33481">PGSVYPASPNSRYVAQARQSERSARPATLAEDTVHELQAVAWTPRSSDASARYLTLGEPASTPFELGSGGPTYKQAKGLPRPPLAGSPPHLGAELLRQPTEGSMKVNEVRTNCAWSPPGSPLLAQGVRNGRGTKKAGQKRNRKRPFYTTLKTRGAKRGAPFRLIFGRMRAQVSYPYSALSQSKRCTSWPAFLEPVLRPQIMAPPRPSITPSLHSTTLRQAYYQADRHRSQREYSYSIHLHRRSSETSLRFASSLKYQMASSAGDKSLSRCKGSRQVRLGDETHQDDARVAEATGERRRQHQT</sequence>
<keyword evidence="3" id="KW-1185">Reference proteome</keyword>
<dbReference type="EMBL" id="AGNL01023348">
    <property type="protein sequence ID" value="EJK59217.1"/>
    <property type="molecule type" value="Genomic_DNA"/>
</dbReference>
<comment type="caution">
    <text evidence="2">The sequence shown here is derived from an EMBL/GenBank/DDBJ whole genome shotgun (WGS) entry which is preliminary data.</text>
</comment>
<dbReference type="Proteomes" id="UP000266841">
    <property type="component" value="Unassembled WGS sequence"/>
</dbReference>
<protein>
    <submittedName>
        <fullName evidence="2">Uncharacterized protein</fullName>
    </submittedName>
</protein>
<feature type="non-terminal residue" evidence="2">
    <location>
        <position position="1"/>
    </location>
</feature>
<feature type="compositionally biased region" description="Basic and acidic residues" evidence="1">
    <location>
        <begin position="277"/>
        <end position="296"/>
    </location>
</feature>
<gene>
    <name evidence="2" type="ORF">THAOC_20590</name>
</gene>
<reference evidence="2 3" key="1">
    <citation type="journal article" date="2012" name="Genome Biol.">
        <title>Genome and low-iron response of an oceanic diatom adapted to chronic iron limitation.</title>
        <authorList>
            <person name="Lommer M."/>
            <person name="Specht M."/>
            <person name="Roy A.S."/>
            <person name="Kraemer L."/>
            <person name="Andreson R."/>
            <person name="Gutowska M.A."/>
            <person name="Wolf J."/>
            <person name="Bergner S.V."/>
            <person name="Schilhabel M.B."/>
            <person name="Klostermeier U.C."/>
            <person name="Beiko R.G."/>
            <person name="Rosenstiel P."/>
            <person name="Hippler M."/>
            <person name="Laroche J."/>
        </authorList>
    </citation>
    <scope>NUCLEOTIDE SEQUENCE [LARGE SCALE GENOMIC DNA]</scope>
    <source>
        <strain evidence="2 3">CCMP1005</strain>
    </source>
</reference>
<evidence type="ECO:0000256" key="1">
    <source>
        <dbReference type="SAM" id="MobiDB-lite"/>
    </source>
</evidence>